<evidence type="ECO:0000313" key="3">
    <source>
        <dbReference type="EMBL" id="EKC21084.1"/>
    </source>
</evidence>
<dbReference type="PROSITE" id="PS50026">
    <property type="entry name" value="EGF_3"/>
    <property type="match status" value="1"/>
</dbReference>
<dbReference type="CDD" id="cd00053">
    <property type="entry name" value="EGF"/>
    <property type="match status" value="1"/>
</dbReference>
<dbReference type="InterPro" id="IPR000742">
    <property type="entry name" value="EGF"/>
</dbReference>
<proteinExistence type="predicted"/>
<comment type="caution">
    <text evidence="2">Lacks conserved residue(s) required for the propagation of feature annotation.</text>
</comment>
<evidence type="ECO:0000256" key="1">
    <source>
        <dbReference type="ARBA" id="ARBA00023157"/>
    </source>
</evidence>
<reference evidence="3" key="1">
    <citation type="journal article" date="2012" name="Nature">
        <title>The oyster genome reveals stress adaptation and complexity of shell formation.</title>
        <authorList>
            <person name="Zhang G."/>
            <person name="Fang X."/>
            <person name="Guo X."/>
            <person name="Li L."/>
            <person name="Luo R."/>
            <person name="Xu F."/>
            <person name="Yang P."/>
            <person name="Zhang L."/>
            <person name="Wang X."/>
            <person name="Qi H."/>
            <person name="Xiong Z."/>
            <person name="Que H."/>
            <person name="Xie Y."/>
            <person name="Holland P.W."/>
            <person name="Paps J."/>
            <person name="Zhu Y."/>
            <person name="Wu F."/>
            <person name="Chen Y."/>
            <person name="Wang J."/>
            <person name="Peng C."/>
            <person name="Meng J."/>
            <person name="Yang L."/>
            <person name="Liu J."/>
            <person name="Wen B."/>
            <person name="Zhang N."/>
            <person name="Huang Z."/>
            <person name="Zhu Q."/>
            <person name="Feng Y."/>
            <person name="Mount A."/>
            <person name="Hedgecock D."/>
            <person name="Xu Z."/>
            <person name="Liu Y."/>
            <person name="Domazet-Loso T."/>
            <person name="Du Y."/>
            <person name="Sun X."/>
            <person name="Zhang S."/>
            <person name="Liu B."/>
            <person name="Cheng P."/>
            <person name="Jiang X."/>
            <person name="Li J."/>
            <person name="Fan D."/>
            <person name="Wang W."/>
            <person name="Fu W."/>
            <person name="Wang T."/>
            <person name="Wang B."/>
            <person name="Zhang J."/>
            <person name="Peng Z."/>
            <person name="Li Y."/>
            <person name="Li N."/>
            <person name="Wang J."/>
            <person name="Chen M."/>
            <person name="He Y."/>
            <person name="Tan F."/>
            <person name="Song X."/>
            <person name="Zheng Q."/>
            <person name="Huang R."/>
            <person name="Yang H."/>
            <person name="Du X."/>
            <person name="Chen L."/>
            <person name="Yang M."/>
            <person name="Gaffney P.M."/>
            <person name="Wang S."/>
            <person name="Luo L."/>
            <person name="She Z."/>
            <person name="Ming Y."/>
            <person name="Huang W."/>
            <person name="Zhang S."/>
            <person name="Huang B."/>
            <person name="Zhang Y."/>
            <person name="Qu T."/>
            <person name="Ni P."/>
            <person name="Miao G."/>
            <person name="Wang J."/>
            <person name="Wang Q."/>
            <person name="Steinberg C.E."/>
            <person name="Wang H."/>
            <person name="Li N."/>
            <person name="Qian L."/>
            <person name="Zhang G."/>
            <person name="Li Y."/>
            <person name="Yang H."/>
            <person name="Liu X."/>
            <person name="Wang J."/>
            <person name="Yin Y."/>
            <person name="Wang J."/>
        </authorList>
    </citation>
    <scope>NUCLEOTIDE SEQUENCE [LARGE SCALE GENOMIC DNA]</scope>
    <source>
        <strain evidence="3">05x7-T-G4-1.051#20</strain>
    </source>
</reference>
<dbReference type="InterPro" id="IPR000859">
    <property type="entry name" value="CUB_dom"/>
</dbReference>
<sequence length="376" mass="41388">MAYLVGCGGVINLAAGQSSQINLQNYNTGLQCTWLVKGAAGTRIKATINSMDLPFSSLYNCYHWIEFRDNLIGQAGKEKCGNNGGSQFVKSIEGNPSAMMIRFDSQKHSSRTPGAGFSLTVEAYTSGTVLPCVDSNPCQNGGTCVPVGTTATCVCNTCMYTGTFCETAVGHVCTFESSSCFLVDSANDNFDWTRQQYGTPSSYTGPVDAYEGQYYLYTEGSYPRVQGDKAILESNLVFEAKTYCLKMQYHMRDERPTSMGSLYVKTKQGSNPAVTRFQKSGNQGSDWKSLQLNLSLDSQTKNNKVGVMKEEAEVYEKVCRAMVTEDVTEKKGGLAFGLTFVSEEEPKMPPRRLSELKKEDFEKWTASNNCLITIYL</sequence>
<dbReference type="SUPFAM" id="SSF49899">
    <property type="entry name" value="Concanavalin A-like lectins/glucanases"/>
    <property type="match status" value="1"/>
</dbReference>
<dbReference type="PROSITE" id="PS50060">
    <property type="entry name" value="MAM_2"/>
    <property type="match status" value="1"/>
</dbReference>
<accession>K1PQH8</accession>
<dbReference type="InterPro" id="IPR013320">
    <property type="entry name" value="ConA-like_dom_sf"/>
</dbReference>
<dbReference type="InterPro" id="IPR051560">
    <property type="entry name" value="MAM_domain-containing"/>
</dbReference>
<dbReference type="PANTHER" id="PTHR23282:SF101">
    <property type="entry name" value="MAM DOMAIN-CONTAINING PROTEIN"/>
    <property type="match status" value="1"/>
</dbReference>
<dbReference type="SUPFAM" id="SSF49854">
    <property type="entry name" value="Spermadhesin, CUB domain"/>
    <property type="match status" value="1"/>
</dbReference>
<evidence type="ECO:0000256" key="2">
    <source>
        <dbReference type="PROSITE-ProRule" id="PRU00076"/>
    </source>
</evidence>
<keyword evidence="2" id="KW-0245">EGF-like domain</keyword>
<dbReference type="Gene3D" id="2.10.25.10">
    <property type="entry name" value="Laminin"/>
    <property type="match status" value="1"/>
</dbReference>
<dbReference type="PANTHER" id="PTHR23282">
    <property type="entry name" value="APICAL ENDOSOMAL GLYCOPROTEIN PRECURSOR"/>
    <property type="match status" value="1"/>
</dbReference>
<dbReference type="Pfam" id="PF00008">
    <property type="entry name" value="EGF"/>
    <property type="match status" value="1"/>
</dbReference>
<dbReference type="SMART" id="SM00137">
    <property type="entry name" value="MAM"/>
    <property type="match status" value="1"/>
</dbReference>
<dbReference type="HOGENOM" id="CLU_736195_0_0_1"/>
<dbReference type="Gene3D" id="2.60.120.290">
    <property type="entry name" value="Spermadhesin, CUB domain"/>
    <property type="match status" value="1"/>
</dbReference>
<dbReference type="InterPro" id="IPR000998">
    <property type="entry name" value="MAM_dom"/>
</dbReference>
<dbReference type="SMART" id="SM00042">
    <property type="entry name" value="CUB"/>
    <property type="match status" value="1"/>
</dbReference>
<dbReference type="Gene3D" id="2.60.120.200">
    <property type="match status" value="1"/>
</dbReference>
<dbReference type="CDD" id="cd00041">
    <property type="entry name" value="CUB"/>
    <property type="match status" value="1"/>
</dbReference>
<dbReference type="AlphaFoldDB" id="K1PQH8"/>
<dbReference type="GO" id="GO:0016020">
    <property type="term" value="C:membrane"/>
    <property type="evidence" value="ECO:0007669"/>
    <property type="project" value="InterPro"/>
</dbReference>
<dbReference type="Pfam" id="PF00431">
    <property type="entry name" value="CUB"/>
    <property type="match status" value="1"/>
</dbReference>
<dbReference type="PROSITE" id="PS01180">
    <property type="entry name" value="CUB"/>
    <property type="match status" value="1"/>
</dbReference>
<keyword evidence="1" id="KW-1015">Disulfide bond</keyword>
<dbReference type="Pfam" id="PF00629">
    <property type="entry name" value="MAM"/>
    <property type="match status" value="1"/>
</dbReference>
<organism evidence="3">
    <name type="scientific">Magallana gigas</name>
    <name type="common">Pacific oyster</name>
    <name type="synonym">Crassostrea gigas</name>
    <dbReference type="NCBI Taxonomy" id="29159"/>
    <lineage>
        <taxon>Eukaryota</taxon>
        <taxon>Metazoa</taxon>
        <taxon>Spiralia</taxon>
        <taxon>Lophotrochozoa</taxon>
        <taxon>Mollusca</taxon>
        <taxon>Bivalvia</taxon>
        <taxon>Autobranchia</taxon>
        <taxon>Pteriomorphia</taxon>
        <taxon>Ostreida</taxon>
        <taxon>Ostreoidea</taxon>
        <taxon>Ostreidae</taxon>
        <taxon>Magallana</taxon>
    </lineage>
</organism>
<dbReference type="InParanoid" id="K1PQH8"/>
<dbReference type="EMBL" id="JH817377">
    <property type="protein sequence ID" value="EKC21084.1"/>
    <property type="molecule type" value="Genomic_DNA"/>
</dbReference>
<dbReference type="CDD" id="cd06263">
    <property type="entry name" value="MAM"/>
    <property type="match status" value="1"/>
</dbReference>
<name>K1PQH8_MAGGI</name>
<gene>
    <name evidence="3" type="ORF">CGI_10004601</name>
</gene>
<protein>
    <submittedName>
        <fullName evidence="3">MAM domain-containing glycosylphosphatidylinositol anchor protein 1</fullName>
    </submittedName>
</protein>
<dbReference type="SUPFAM" id="SSF57196">
    <property type="entry name" value="EGF/Laminin"/>
    <property type="match status" value="1"/>
</dbReference>
<dbReference type="InterPro" id="IPR035914">
    <property type="entry name" value="Sperma_CUB_dom_sf"/>
</dbReference>